<dbReference type="OrthoDB" id="20669at2759"/>
<feature type="compositionally biased region" description="Low complexity" evidence="4">
    <location>
        <begin position="60"/>
        <end position="80"/>
    </location>
</feature>
<feature type="region of interest" description="Disordered" evidence="4">
    <location>
        <begin position="529"/>
        <end position="561"/>
    </location>
</feature>
<dbReference type="InterPro" id="IPR001680">
    <property type="entry name" value="WD40_rpt"/>
</dbReference>
<feature type="region of interest" description="Disordered" evidence="4">
    <location>
        <begin position="142"/>
        <end position="337"/>
    </location>
</feature>
<comment type="caution">
    <text evidence="5">The sequence shown here is derived from an EMBL/GenBank/DDBJ whole genome shotgun (WGS) entry which is preliminary data.</text>
</comment>
<dbReference type="PROSITE" id="PS00678">
    <property type="entry name" value="WD_REPEATS_1"/>
    <property type="match status" value="1"/>
</dbReference>
<feature type="compositionally biased region" description="Acidic residues" evidence="4">
    <location>
        <begin position="170"/>
        <end position="181"/>
    </location>
</feature>
<feature type="compositionally biased region" description="Low complexity" evidence="4">
    <location>
        <begin position="400"/>
        <end position="430"/>
    </location>
</feature>
<dbReference type="SUPFAM" id="SSF50978">
    <property type="entry name" value="WD40 repeat-like"/>
    <property type="match status" value="1"/>
</dbReference>
<evidence type="ECO:0000256" key="2">
    <source>
        <dbReference type="ARBA" id="ARBA00022737"/>
    </source>
</evidence>
<evidence type="ECO:0000256" key="1">
    <source>
        <dbReference type="ARBA" id="ARBA00022574"/>
    </source>
</evidence>
<dbReference type="InterPro" id="IPR015943">
    <property type="entry name" value="WD40/YVTN_repeat-like_dom_sf"/>
</dbReference>
<evidence type="ECO:0000256" key="4">
    <source>
        <dbReference type="SAM" id="MobiDB-lite"/>
    </source>
</evidence>
<dbReference type="PANTHER" id="PTHR43991">
    <property type="entry name" value="WD REPEAT PROTEIN (AFU_ORTHOLOGUE AFUA_8G05640)-RELATED"/>
    <property type="match status" value="1"/>
</dbReference>
<sequence>MQRTCRPGGGPPVVRQPHLYGSRPSTQPPQYGSRLPAGERCAPSPSALEAGAAATTCSFPGAGPSSPSVSGSTVPPASWRSSSSWCAWRCARSTRRPSAPKSAASAAPAVAAAWGGERESAAHRILASRYVALRMASPVYGAEPRAGDAPKGGAQANRELLLRPAMTQDTDFDAMDVEEEPQPSMAAPHPMDAHGAVAASHGRSLAGGQPVEAGSSSSMAVRPEASDRGQARASGTAAASVGAGPQHLSPAAPPTRCAGLGGSAPPSGDHQPFPPPFQHHQHHPLQPQPRPQSRWRQQPGSSQAAGAAAPPSTEGAADQGLAGRGGNGAPSTVTLRCPTHSCTSAAAEAAAVESLGVGACAAGGGGGCRAPGLQATAGGAGPSAGASGSGAAAGGGPSDGRGASAAHPEQHSGAQQQHQQHQQQATGAHARSPSCDLYDTGASPADLYDNDEPYYAVPTDAVEYQCDNDEASYNSDEAYDNMFNDDDAAGGAGVSGTTPYGRAGYALRWGGASGRSAGASGASGAASLGPSLFGVTPPDPDPDVVSADPWSEDEEEEADTTAEQFYAATNSKAGPGGAGKAGAVPGLAAGGEGTLRQLACWPYEWAVNYATMRPGSHLAAVVGDDPATLLTDVHNGVTVARLEGHRDFSFAAAWHPGGTLLATGNQDTTALLWDVRRTDEPLARLEHDFFGEIAGIAFTPDSASLFIGVADLTYASLMHFERQRCAW</sequence>
<dbReference type="AlphaFoldDB" id="A0A2J8A4E4"/>
<evidence type="ECO:0000313" key="5">
    <source>
        <dbReference type="EMBL" id="PNH07375.1"/>
    </source>
</evidence>
<dbReference type="Proteomes" id="UP000236333">
    <property type="component" value="Unassembled WGS sequence"/>
</dbReference>
<feature type="compositionally biased region" description="Gly residues" evidence="4">
    <location>
        <begin position="378"/>
        <end position="399"/>
    </location>
</feature>
<gene>
    <name evidence="5" type="ORF">TSOC_006166</name>
</gene>
<evidence type="ECO:0000313" key="6">
    <source>
        <dbReference type="Proteomes" id="UP000236333"/>
    </source>
</evidence>
<dbReference type="EMBL" id="PGGS01000183">
    <property type="protein sequence ID" value="PNH07375.1"/>
    <property type="molecule type" value="Genomic_DNA"/>
</dbReference>
<proteinExistence type="predicted"/>
<name>A0A2J8A4E4_9CHLO</name>
<dbReference type="Gene3D" id="2.130.10.10">
    <property type="entry name" value="YVTN repeat-like/Quinoprotein amine dehydrogenase"/>
    <property type="match status" value="1"/>
</dbReference>
<feature type="compositionally biased region" description="Acidic residues" evidence="4">
    <location>
        <begin position="550"/>
        <end position="560"/>
    </location>
</feature>
<keyword evidence="2" id="KW-0677">Repeat</keyword>
<feature type="compositionally biased region" description="Low complexity" evidence="4">
    <location>
        <begin position="231"/>
        <end position="244"/>
    </location>
</feature>
<reference evidence="5 6" key="1">
    <citation type="journal article" date="2017" name="Mol. Biol. Evol.">
        <title>The 4-celled Tetrabaena socialis nuclear genome reveals the essential components for genetic control of cell number at the origin of multicellularity in the volvocine lineage.</title>
        <authorList>
            <person name="Featherston J."/>
            <person name="Arakaki Y."/>
            <person name="Hanschen E.R."/>
            <person name="Ferris P.J."/>
            <person name="Michod R.E."/>
            <person name="Olson B.J.S.C."/>
            <person name="Nozaki H."/>
            <person name="Durand P.M."/>
        </authorList>
    </citation>
    <scope>NUCLEOTIDE SEQUENCE [LARGE SCALE GENOMIC DNA]</scope>
    <source>
        <strain evidence="5 6">NIES-571</strain>
    </source>
</reference>
<dbReference type="InterPro" id="IPR019775">
    <property type="entry name" value="WD40_repeat_CS"/>
</dbReference>
<dbReference type="PROSITE" id="PS50294">
    <property type="entry name" value="WD_REPEATS_REGION"/>
    <property type="match status" value="1"/>
</dbReference>
<dbReference type="PANTHER" id="PTHR43991:SF12">
    <property type="entry name" value="WD REPEAT PROTEIN (AFU_ORTHOLOGUE AFUA_8G05640)"/>
    <property type="match status" value="1"/>
</dbReference>
<keyword evidence="6" id="KW-1185">Reference proteome</keyword>
<dbReference type="SMART" id="SM00320">
    <property type="entry name" value="WD40"/>
    <property type="match status" value="1"/>
</dbReference>
<accession>A0A2J8A4E4</accession>
<dbReference type="InterPro" id="IPR036322">
    <property type="entry name" value="WD40_repeat_dom_sf"/>
</dbReference>
<evidence type="ECO:0000256" key="3">
    <source>
        <dbReference type="PROSITE-ProRule" id="PRU00221"/>
    </source>
</evidence>
<dbReference type="PROSITE" id="PS50082">
    <property type="entry name" value="WD_REPEATS_2"/>
    <property type="match status" value="1"/>
</dbReference>
<organism evidence="5 6">
    <name type="scientific">Tetrabaena socialis</name>
    <dbReference type="NCBI Taxonomy" id="47790"/>
    <lineage>
        <taxon>Eukaryota</taxon>
        <taxon>Viridiplantae</taxon>
        <taxon>Chlorophyta</taxon>
        <taxon>core chlorophytes</taxon>
        <taxon>Chlorophyceae</taxon>
        <taxon>CS clade</taxon>
        <taxon>Chlamydomonadales</taxon>
        <taxon>Tetrabaenaceae</taxon>
        <taxon>Tetrabaena</taxon>
    </lineage>
</organism>
<keyword evidence="1 3" id="KW-0853">WD repeat</keyword>
<feature type="repeat" description="WD" evidence="3">
    <location>
        <begin position="642"/>
        <end position="683"/>
    </location>
</feature>
<feature type="region of interest" description="Disordered" evidence="4">
    <location>
        <begin position="1"/>
        <end position="80"/>
    </location>
</feature>
<protein>
    <submittedName>
        <fullName evidence="5">WD repeat domain-containing protein</fullName>
    </submittedName>
</protein>
<feature type="region of interest" description="Disordered" evidence="4">
    <location>
        <begin position="373"/>
        <end position="453"/>
    </location>
</feature>
<feature type="compositionally biased region" description="Low complexity" evidence="4">
    <location>
        <begin position="291"/>
        <end position="317"/>
    </location>
</feature>